<evidence type="ECO:0000313" key="3">
    <source>
        <dbReference type="EMBL" id="KYH27317.1"/>
    </source>
</evidence>
<dbReference type="RefSeq" id="WP_106024143.1">
    <property type="nucleotide sequence ID" value="NZ_LTBB01000018.1"/>
</dbReference>
<dbReference type="PATRIC" id="fig|1121305.3.peg.2421"/>
<feature type="transmembrane region" description="Helical" evidence="1">
    <location>
        <begin position="182"/>
        <end position="198"/>
    </location>
</feature>
<feature type="transmembrane region" description="Helical" evidence="1">
    <location>
        <begin position="110"/>
        <end position="131"/>
    </location>
</feature>
<sequence length="313" mass="34800">MGKVFVNKDNKIRLGFKLIIFILVYSIFTTLFMNILIEFVRIKVIKAAPGIKGYLQAQNYLISNQIGLTLSKLVDTMTIFIVIFILLKVLDNKGLKDIGFNSISENRFELLCGLILGAVSMTIVFILLLVSNNIVLSNSLIKPNFSSSILIGIPLFILVAISEETICRGYILNILNQMEKPWLSVVMSSAIFAVMHIANPNAKLVGILNIFLVGLLFSFMYIRTKSLWMPIGYHFTWNYFQGNIFGFPVSGQTQQSGIYIIKSIKENIFTGGAFGPEGGILTSIVIIAGMIFVWKFTNKWRSEGAPIGTDGGV</sequence>
<accession>A0A151AIT3</accession>
<feature type="transmembrane region" description="Helical" evidence="1">
    <location>
        <begin position="268"/>
        <end position="294"/>
    </location>
</feature>
<name>A0A151AIT3_9CLOT</name>
<organism evidence="3 4">
    <name type="scientific">Clostridium colicanis DSM 13634</name>
    <dbReference type="NCBI Taxonomy" id="1121305"/>
    <lineage>
        <taxon>Bacteria</taxon>
        <taxon>Bacillati</taxon>
        <taxon>Bacillota</taxon>
        <taxon>Clostridia</taxon>
        <taxon>Eubacteriales</taxon>
        <taxon>Clostridiaceae</taxon>
        <taxon>Clostridium</taxon>
    </lineage>
</organism>
<feature type="transmembrane region" description="Helical" evidence="1">
    <location>
        <begin position="204"/>
        <end position="222"/>
    </location>
</feature>
<dbReference type="STRING" id="1121305.CLCOL_24380"/>
<evidence type="ECO:0000313" key="4">
    <source>
        <dbReference type="Proteomes" id="UP000075374"/>
    </source>
</evidence>
<dbReference type="GO" id="GO:0080120">
    <property type="term" value="P:CAAX-box protein maturation"/>
    <property type="evidence" value="ECO:0007669"/>
    <property type="project" value="UniProtKB-ARBA"/>
</dbReference>
<reference evidence="3 4" key="1">
    <citation type="submission" date="2016-02" db="EMBL/GenBank/DDBJ databases">
        <title>Genome sequence of Clostridium colicanis DSM 13634.</title>
        <authorList>
            <person name="Poehlein A."/>
            <person name="Daniel R."/>
        </authorList>
    </citation>
    <scope>NUCLEOTIDE SEQUENCE [LARGE SCALE GENOMIC DNA]</scope>
    <source>
        <strain evidence="3 4">DSM 13634</strain>
    </source>
</reference>
<evidence type="ECO:0000259" key="2">
    <source>
        <dbReference type="Pfam" id="PF02517"/>
    </source>
</evidence>
<dbReference type="PANTHER" id="PTHR39430:SF1">
    <property type="entry name" value="PROTEASE"/>
    <property type="match status" value="1"/>
</dbReference>
<keyword evidence="1" id="KW-1133">Transmembrane helix</keyword>
<dbReference type="GO" id="GO:0004175">
    <property type="term" value="F:endopeptidase activity"/>
    <property type="evidence" value="ECO:0007669"/>
    <property type="project" value="UniProtKB-ARBA"/>
</dbReference>
<keyword evidence="1" id="KW-0472">Membrane</keyword>
<proteinExistence type="predicted"/>
<dbReference type="Pfam" id="PF02517">
    <property type="entry name" value="Rce1-like"/>
    <property type="match status" value="1"/>
</dbReference>
<feature type="transmembrane region" description="Helical" evidence="1">
    <location>
        <begin position="73"/>
        <end position="90"/>
    </location>
</feature>
<evidence type="ECO:0000256" key="1">
    <source>
        <dbReference type="SAM" id="Phobius"/>
    </source>
</evidence>
<dbReference type="Proteomes" id="UP000075374">
    <property type="component" value="Unassembled WGS sequence"/>
</dbReference>
<dbReference type="GO" id="GO:0006508">
    <property type="term" value="P:proteolysis"/>
    <property type="evidence" value="ECO:0007669"/>
    <property type="project" value="UniProtKB-KW"/>
</dbReference>
<dbReference type="InterPro" id="IPR003675">
    <property type="entry name" value="Rce1/LyrA-like_dom"/>
</dbReference>
<feature type="transmembrane region" description="Helical" evidence="1">
    <location>
        <begin position="18"/>
        <end position="37"/>
    </location>
</feature>
<keyword evidence="3" id="KW-0378">Hydrolase</keyword>
<dbReference type="AlphaFoldDB" id="A0A151AIT3"/>
<feature type="domain" description="CAAX prenyl protease 2/Lysostaphin resistance protein A-like" evidence="2">
    <location>
        <begin position="147"/>
        <end position="240"/>
    </location>
</feature>
<keyword evidence="4" id="KW-1185">Reference proteome</keyword>
<protein>
    <submittedName>
        <fullName evidence="3">CAAX amino terminal protease self-immunity</fullName>
    </submittedName>
</protein>
<feature type="transmembrane region" description="Helical" evidence="1">
    <location>
        <begin position="143"/>
        <end position="161"/>
    </location>
</feature>
<comment type="caution">
    <text evidence="3">The sequence shown here is derived from an EMBL/GenBank/DDBJ whole genome shotgun (WGS) entry which is preliminary data.</text>
</comment>
<keyword evidence="1" id="KW-0812">Transmembrane</keyword>
<dbReference type="EMBL" id="LTBB01000018">
    <property type="protein sequence ID" value="KYH27317.1"/>
    <property type="molecule type" value="Genomic_DNA"/>
</dbReference>
<dbReference type="PANTHER" id="PTHR39430">
    <property type="entry name" value="MEMBRANE-ASSOCIATED PROTEASE-RELATED"/>
    <property type="match status" value="1"/>
</dbReference>
<gene>
    <name evidence="3" type="ORF">CLCOL_24380</name>
</gene>
<keyword evidence="3" id="KW-0645">Protease</keyword>